<evidence type="ECO:0000313" key="1">
    <source>
        <dbReference type="EMBL" id="MBB4839664.1"/>
    </source>
</evidence>
<gene>
    <name evidence="1" type="ORF">HNP52_002733</name>
</gene>
<dbReference type="Gene3D" id="3.30.310.50">
    <property type="entry name" value="Alpha-D-phosphohexomutase, C-terminal domain"/>
    <property type="match status" value="1"/>
</dbReference>
<dbReference type="InterPro" id="IPR014543">
    <property type="entry name" value="UCP028291"/>
</dbReference>
<reference evidence="1 2" key="1">
    <citation type="submission" date="2020-08" db="EMBL/GenBank/DDBJ databases">
        <title>Functional genomics of gut bacteria from endangered species of beetles.</title>
        <authorList>
            <person name="Carlos-Shanley C."/>
        </authorList>
    </citation>
    <scope>NUCLEOTIDE SEQUENCE [LARGE SCALE GENOMIC DNA]</scope>
    <source>
        <strain evidence="1 2">S00224</strain>
    </source>
</reference>
<proteinExistence type="predicted"/>
<accession>A0A7W7K297</accession>
<sequence>MTLTTFSAETLTPTEHASRYLQQLCKHWQHNLQVEFTPENGTVIFPKDARGANHPGDAVVTFNVAETGLDIRIDASSPEQLDGLKGAVERHLDRFAFREDGLKYDWRHAG</sequence>
<dbReference type="Proteomes" id="UP000575241">
    <property type="component" value="Unassembled WGS sequence"/>
</dbReference>
<name>A0A7W7K297_9SPHN</name>
<organism evidence="1 2">
    <name type="scientific">Sphingomonas kyeonggiensis</name>
    <dbReference type="NCBI Taxonomy" id="1268553"/>
    <lineage>
        <taxon>Bacteria</taxon>
        <taxon>Pseudomonadati</taxon>
        <taxon>Pseudomonadota</taxon>
        <taxon>Alphaproteobacteria</taxon>
        <taxon>Sphingomonadales</taxon>
        <taxon>Sphingomonadaceae</taxon>
        <taxon>Sphingomonas</taxon>
    </lineage>
</organism>
<comment type="caution">
    <text evidence="1">The sequence shown here is derived from an EMBL/GenBank/DDBJ whole genome shotgun (WGS) entry which is preliminary data.</text>
</comment>
<dbReference type="AlphaFoldDB" id="A0A7W7K297"/>
<evidence type="ECO:0000313" key="2">
    <source>
        <dbReference type="Proteomes" id="UP000575241"/>
    </source>
</evidence>
<protein>
    <recommendedName>
        <fullName evidence="3">DUF2218 domain-containing protein</fullName>
    </recommendedName>
</protein>
<dbReference type="PIRSF" id="PIRSF028291">
    <property type="entry name" value="UCP028291"/>
    <property type="match status" value="1"/>
</dbReference>
<dbReference type="Pfam" id="PF09981">
    <property type="entry name" value="DUF2218"/>
    <property type="match status" value="1"/>
</dbReference>
<dbReference type="EMBL" id="JACHLN010000002">
    <property type="protein sequence ID" value="MBB4839664.1"/>
    <property type="molecule type" value="Genomic_DNA"/>
</dbReference>
<dbReference type="RefSeq" id="WP_184167954.1">
    <property type="nucleotide sequence ID" value="NZ_JACHLN010000002.1"/>
</dbReference>
<keyword evidence="2" id="KW-1185">Reference proteome</keyword>
<evidence type="ECO:0008006" key="3">
    <source>
        <dbReference type="Google" id="ProtNLM"/>
    </source>
</evidence>